<organism evidence="2 3">
    <name type="scientific">Vespula pensylvanica</name>
    <name type="common">Western yellow jacket</name>
    <name type="synonym">Wasp</name>
    <dbReference type="NCBI Taxonomy" id="30213"/>
    <lineage>
        <taxon>Eukaryota</taxon>
        <taxon>Metazoa</taxon>
        <taxon>Ecdysozoa</taxon>
        <taxon>Arthropoda</taxon>
        <taxon>Hexapoda</taxon>
        <taxon>Insecta</taxon>
        <taxon>Pterygota</taxon>
        <taxon>Neoptera</taxon>
        <taxon>Endopterygota</taxon>
        <taxon>Hymenoptera</taxon>
        <taxon>Apocrita</taxon>
        <taxon>Aculeata</taxon>
        <taxon>Vespoidea</taxon>
        <taxon>Vespidae</taxon>
        <taxon>Vespinae</taxon>
        <taxon>Vespula</taxon>
    </lineage>
</organism>
<dbReference type="EMBL" id="JACSDY010000011">
    <property type="protein sequence ID" value="KAF7415598.1"/>
    <property type="molecule type" value="Genomic_DNA"/>
</dbReference>
<dbReference type="Proteomes" id="UP000600918">
    <property type="component" value="Unassembled WGS sequence"/>
</dbReference>
<name>A0A834NQG0_VESPE</name>
<keyword evidence="3" id="KW-1185">Reference proteome</keyword>
<dbReference type="AlphaFoldDB" id="A0A834NQG0"/>
<reference evidence="2" key="1">
    <citation type="journal article" date="2020" name="G3 (Bethesda)">
        <title>High-Quality Assemblies for Three Invasive Social Wasps from the &lt;i&gt;Vespula&lt;/i&gt; Genus.</title>
        <authorList>
            <person name="Harrop T.W.R."/>
            <person name="Guhlin J."/>
            <person name="McLaughlin G.M."/>
            <person name="Permina E."/>
            <person name="Stockwell P."/>
            <person name="Gilligan J."/>
            <person name="Le Lec M.F."/>
            <person name="Gruber M.A.M."/>
            <person name="Quinn O."/>
            <person name="Lovegrove M."/>
            <person name="Duncan E.J."/>
            <person name="Remnant E.J."/>
            <person name="Van Eeckhoven J."/>
            <person name="Graham B."/>
            <person name="Knapp R.A."/>
            <person name="Langford K.W."/>
            <person name="Kronenberg Z."/>
            <person name="Press M.O."/>
            <person name="Eacker S.M."/>
            <person name="Wilson-Rankin E.E."/>
            <person name="Purcell J."/>
            <person name="Lester P.J."/>
            <person name="Dearden P.K."/>
        </authorList>
    </citation>
    <scope>NUCLEOTIDE SEQUENCE</scope>
    <source>
        <strain evidence="2">Volc-1</strain>
    </source>
</reference>
<feature type="region of interest" description="Disordered" evidence="1">
    <location>
        <begin position="59"/>
        <end position="89"/>
    </location>
</feature>
<protein>
    <submittedName>
        <fullName evidence="2">Uncharacterized protein</fullName>
    </submittedName>
</protein>
<evidence type="ECO:0000313" key="3">
    <source>
        <dbReference type="Proteomes" id="UP000600918"/>
    </source>
</evidence>
<gene>
    <name evidence="2" type="ORF">H0235_012190</name>
</gene>
<comment type="caution">
    <text evidence="2">The sequence shown here is derived from an EMBL/GenBank/DDBJ whole genome shotgun (WGS) entry which is preliminary data.</text>
</comment>
<sequence length="106" mass="10859">MIAIVVVAVGEGDASEIRCKRQGSKGTSIQEDFANPVTRMVLTVGQSAKWKHGVSTGLYPSQQSGCPPLPSTPASPRGDGGGTVGGSCMPGAFRRSASVVGLDRWG</sequence>
<evidence type="ECO:0000313" key="2">
    <source>
        <dbReference type="EMBL" id="KAF7415598.1"/>
    </source>
</evidence>
<evidence type="ECO:0000256" key="1">
    <source>
        <dbReference type="SAM" id="MobiDB-lite"/>
    </source>
</evidence>
<proteinExistence type="predicted"/>
<accession>A0A834NQG0</accession>